<evidence type="ECO:0000256" key="7">
    <source>
        <dbReference type="PIRNR" id="PIRNR004682"/>
    </source>
</evidence>
<evidence type="ECO:0000313" key="12">
    <source>
        <dbReference type="Proteomes" id="UP000652681"/>
    </source>
</evidence>
<keyword evidence="3 10" id="KW-0479">Metal-binding</keyword>
<dbReference type="InterPro" id="IPR004446">
    <property type="entry name" value="Heptose_bisP_phosphatase"/>
</dbReference>
<feature type="binding site" evidence="10">
    <location>
        <position position="15"/>
    </location>
    <ligand>
        <name>Mg(2+)</name>
        <dbReference type="ChEBI" id="CHEBI:18420"/>
    </ligand>
</feature>
<keyword evidence="10" id="KW-0862">Zinc</keyword>
<keyword evidence="10" id="KW-0460">Magnesium</keyword>
<evidence type="ECO:0000256" key="2">
    <source>
        <dbReference type="ARBA" id="ARBA00022490"/>
    </source>
</evidence>
<dbReference type="PIRSF" id="PIRSF004682">
    <property type="entry name" value="GmhB"/>
    <property type="match status" value="1"/>
</dbReference>
<feature type="site" description="Contributes to substrate recognition" evidence="9">
    <location>
        <position position="109"/>
    </location>
</feature>
<dbReference type="GO" id="GO:0046872">
    <property type="term" value="F:metal ion binding"/>
    <property type="evidence" value="ECO:0007669"/>
    <property type="project" value="UniProtKB-KW"/>
</dbReference>
<dbReference type="RefSeq" id="WP_216714226.1">
    <property type="nucleotide sequence ID" value="NZ_JACVEL010000006.1"/>
</dbReference>
<feature type="site" description="Stabilizes the phosphoryl group" evidence="9">
    <location>
        <position position="59"/>
    </location>
</feature>
<evidence type="ECO:0000256" key="5">
    <source>
        <dbReference type="ARBA" id="ARBA00023277"/>
    </source>
</evidence>
<keyword evidence="12" id="KW-1185">Reference proteome</keyword>
<evidence type="ECO:0000256" key="4">
    <source>
        <dbReference type="ARBA" id="ARBA00022801"/>
    </source>
</evidence>
<dbReference type="NCBIfam" id="TIGR01656">
    <property type="entry name" value="Histidinol-ppas"/>
    <property type="match status" value="1"/>
</dbReference>
<feature type="binding site" evidence="10">
    <location>
        <position position="97"/>
    </location>
    <ligand>
        <name>Zn(2+)</name>
        <dbReference type="ChEBI" id="CHEBI:29105"/>
    </ligand>
</feature>
<evidence type="ECO:0000256" key="8">
    <source>
        <dbReference type="PIRSR" id="PIRSR004682-1"/>
    </source>
</evidence>
<feature type="binding site" evidence="10">
    <location>
        <position position="17"/>
    </location>
    <ligand>
        <name>Mg(2+)</name>
        <dbReference type="ChEBI" id="CHEBI:18420"/>
    </ligand>
</feature>
<comment type="cofactor">
    <cofactor evidence="10">
        <name>Mg(2+)</name>
        <dbReference type="ChEBI" id="CHEBI:18420"/>
    </cofactor>
</comment>
<dbReference type="AlphaFoldDB" id="A0A8J6P6L7"/>
<feature type="active site" description="Proton donor" evidence="8">
    <location>
        <position position="17"/>
    </location>
</feature>
<dbReference type="InterPro" id="IPR023214">
    <property type="entry name" value="HAD_sf"/>
</dbReference>
<dbReference type="Pfam" id="PF13242">
    <property type="entry name" value="Hydrolase_like"/>
    <property type="match status" value="1"/>
</dbReference>
<dbReference type="GO" id="GO:0005975">
    <property type="term" value="P:carbohydrate metabolic process"/>
    <property type="evidence" value="ECO:0007669"/>
    <property type="project" value="InterPro"/>
</dbReference>
<feature type="site" description="Contributes to substrate recognition" evidence="9">
    <location>
        <position position="110"/>
    </location>
</feature>
<dbReference type="PANTHER" id="PTHR42891:SF1">
    <property type="entry name" value="D-GLYCERO-BETA-D-MANNO-HEPTOSE-1,7-BISPHOSPHATE 7-PHOSPHATASE"/>
    <property type="match status" value="1"/>
</dbReference>
<dbReference type="GO" id="GO:0016791">
    <property type="term" value="F:phosphatase activity"/>
    <property type="evidence" value="ECO:0007669"/>
    <property type="project" value="InterPro"/>
</dbReference>
<dbReference type="SUPFAM" id="SSF56784">
    <property type="entry name" value="HAD-like"/>
    <property type="match status" value="1"/>
</dbReference>
<evidence type="ECO:0000313" key="11">
    <source>
        <dbReference type="EMBL" id="MBC9812857.1"/>
    </source>
</evidence>
<dbReference type="InterPro" id="IPR006543">
    <property type="entry name" value="Histidinol-phos"/>
</dbReference>
<feature type="active site" description="Nucleophile" evidence="8">
    <location>
        <position position="15"/>
    </location>
</feature>
<accession>A0A8J6P6L7</accession>
<evidence type="ECO:0000256" key="1">
    <source>
        <dbReference type="ARBA" id="ARBA00004496"/>
    </source>
</evidence>
<name>A0A8J6P6L7_9FLAO</name>
<feature type="binding site" evidence="10">
    <location>
        <position position="136"/>
    </location>
    <ligand>
        <name>Mg(2+)</name>
        <dbReference type="ChEBI" id="CHEBI:18420"/>
    </ligand>
</feature>
<dbReference type="NCBIfam" id="TIGR01662">
    <property type="entry name" value="HAD-SF-IIIA"/>
    <property type="match status" value="1"/>
</dbReference>
<dbReference type="EMBL" id="JACVEL010000006">
    <property type="protein sequence ID" value="MBC9812857.1"/>
    <property type="molecule type" value="Genomic_DNA"/>
</dbReference>
<dbReference type="InterPro" id="IPR036412">
    <property type="entry name" value="HAD-like_sf"/>
</dbReference>
<protein>
    <recommendedName>
        <fullName evidence="6 7">D,D-heptose 1,7-bisphosphate phosphatase</fullName>
        <ecNumber evidence="7">3.1.3.-</ecNumber>
    </recommendedName>
</protein>
<dbReference type="GO" id="GO:0005737">
    <property type="term" value="C:cytoplasm"/>
    <property type="evidence" value="ECO:0007669"/>
    <property type="project" value="UniProtKB-SubCell"/>
</dbReference>
<organism evidence="11 12">
    <name type="scientific">Taishania pollutisoli</name>
    <dbReference type="NCBI Taxonomy" id="2766479"/>
    <lineage>
        <taxon>Bacteria</taxon>
        <taxon>Pseudomonadati</taxon>
        <taxon>Bacteroidota</taxon>
        <taxon>Flavobacteriia</taxon>
        <taxon>Flavobacteriales</taxon>
        <taxon>Crocinitomicaceae</taxon>
        <taxon>Taishania</taxon>
    </lineage>
</organism>
<keyword evidence="4 7" id="KW-0378">Hydrolase</keyword>
<reference evidence="11" key="1">
    <citation type="submission" date="2020-09" db="EMBL/GenBank/DDBJ databases">
        <title>Taishania pollutisoli gen. nov., sp. nov., Isolated from Tetrabromobisphenol A-Contaminated Soil.</title>
        <authorList>
            <person name="Chen Q."/>
        </authorList>
    </citation>
    <scope>NUCLEOTIDE SEQUENCE</scope>
    <source>
        <strain evidence="11">CZZ-1</strain>
    </source>
</reference>
<keyword evidence="5 7" id="KW-0119">Carbohydrate metabolism</keyword>
<dbReference type="InterPro" id="IPR006549">
    <property type="entry name" value="HAD-SF_hydro_IIIA"/>
</dbReference>
<evidence type="ECO:0000256" key="9">
    <source>
        <dbReference type="PIRSR" id="PIRSR004682-3"/>
    </source>
</evidence>
<keyword evidence="2 7" id="KW-0963">Cytoplasm</keyword>
<comment type="subcellular location">
    <subcellularLocation>
        <location evidence="1 7">Cytoplasm</location>
    </subcellularLocation>
</comment>
<comment type="caution">
    <text evidence="11">The sequence shown here is derived from an EMBL/GenBank/DDBJ whole genome shotgun (WGS) entry which is preliminary data.</text>
</comment>
<evidence type="ECO:0000256" key="10">
    <source>
        <dbReference type="PIRSR" id="PIRSR004682-4"/>
    </source>
</evidence>
<dbReference type="PANTHER" id="PTHR42891">
    <property type="entry name" value="D-GLYCERO-BETA-D-MANNO-HEPTOSE-1,7-BISPHOSPHATE 7-PHOSPHATASE"/>
    <property type="match status" value="1"/>
</dbReference>
<dbReference type="Gene3D" id="3.40.50.1000">
    <property type="entry name" value="HAD superfamily/HAD-like"/>
    <property type="match status" value="1"/>
</dbReference>
<comment type="similarity">
    <text evidence="7">Belongs to the gmhB family.</text>
</comment>
<proteinExistence type="inferred from homology"/>
<dbReference type="Proteomes" id="UP000652681">
    <property type="component" value="Unassembled WGS sequence"/>
</dbReference>
<evidence type="ECO:0000256" key="6">
    <source>
        <dbReference type="ARBA" id="ARBA00031828"/>
    </source>
</evidence>
<gene>
    <name evidence="11" type="ORF">H9Y05_10285</name>
</gene>
<sequence>MKNWNIDSTWSLFLDRDGVINTRKIGGYIQSVDEFEFLPGACSAIAELSHLFKYVFVVTNQQGIGKGLMTEGNLSDIHRYMAKQVEMSGGKITHCYHAPDLHHDTNLLRKPNTGMGLLAKRHYPDIDFHRSVMVGDSDTDIEFGIKLGMKTVRISTGKELAVPADLTVQSLEELKNRIKAEIL</sequence>
<evidence type="ECO:0000256" key="3">
    <source>
        <dbReference type="ARBA" id="ARBA00022723"/>
    </source>
</evidence>
<feature type="binding site" evidence="10">
    <location>
        <position position="95"/>
    </location>
    <ligand>
        <name>Zn(2+)</name>
        <dbReference type="ChEBI" id="CHEBI:29105"/>
    </ligand>
</feature>
<dbReference type="EC" id="3.1.3.-" evidence="7"/>
<comment type="cofactor">
    <cofactor evidence="10">
        <name>Zn(2+)</name>
        <dbReference type="ChEBI" id="CHEBI:29105"/>
    </cofactor>
</comment>